<accession>A0A5J4X609</accession>
<protein>
    <submittedName>
        <fullName evidence="2">Uncharacterized protein</fullName>
    </submittedName>
</protein>
<feature type="region of interest" description="Disordered" evidence="1">
    <location>
        <begin position="279"/>
        <end position="306"/>
    </location>
</feature>
<evidence type="ECO:0000313" key="3">
    <source>
        <dbReference type="Proteomes" id="UP000324800"/>
    </source>
</evidence>
<feature type="compositionally biased region" description="Low complexity" evidence="1">
    <location>
        <begin position="542"/>
        <end position="554"/>
    </location>
</feature>
<evidence type="ECO:0000256" key="1">
    <source>
        <dbReference type="SAM" id="MobiDB-lite"/>
    </source>
</evidence>
<evidence type="ECO:0000313" key="2">
    <source>
        <dbReference type="EMBL" id="KAA6402055.1"/>
    </source>
</evidence>
<feature type="compositionally biased region" description="Basic and acidic residues" evidence="1">
    <location>
        <begin position="703"/>
        <end position="718"/>
    </location>
</feature>
<sequence length="725" mass="82199">MPRERILQECKQKQNRIKLFQFNCEYDQLTFEQSNQNTQLGAQLIAKSDIAKKYAIGITNLLFGIQQLGKTRVKTKRFRQLTPSAIQKQIMRSMLNQNENQALEQNQEILIRGTHNDIPSQNSGQRGQPPSGQGLYAQRNAAISQSTIFLPALNAEQEISGISNVLTKETIKDHIRRWMLKGINLIPVDKDDEGQYWPGFGPGISHATNWIKSKQYGLPPSQEEVKSFQREYNFEFRVACVKKEYDSEDVSETIQPAKSTRQEFRNRFGKYRNRSLSPYSMRARYDSPERRSESTQRSRLRDYSRSRDYQEANLEAEDGVLLDGEIRIVQEDVGATKIEISHSKKDIEWCKNIGYDANDEWAKHTQLEKDPSENHSDKDSIWMEDEAFQNQIIMSQPKQLVKYTQRIQKVQIQPKQKVPVQIPSQNGRKDAASNYDCLDDQEILLEKLAALQIKKEQYVISDSEKDCYIIIITIKELIFRFSQTAKQFIQQQATSTKAQQKIASPVQRIISTGMNKDKPAIQSQLSVTPTQKTIHRGGGNVGQQTGLQSSSSTKSLSLNAELRLKETGSISARNTKTVNTQINIGQEDNAEEDEVEQTNEAALIRNKDQRSNVISQLLVYENLGTQPQNDQGLNALKQMKKYDTGPAPVEIKEKPKKGRGSKKAKVGDLNAPVEQNQGISAQDQTNTASKTPKPKAAPKRGKKAAEEVKLEPKNAKEDGEGEQDP</sequence>
<feature type="compositionally biased region" description="Basic residues" evidence="1">
    <location>
        <begin position="692"/>
        <end position="702"/>
    </location>
</feature>
<name>A0A5J4X609_9EUKA</name>
<organism evidence="2 3">
    <name type="scientific">Streblomastix strix</name>
    <dbReference type="NCBI Taxonomy" id="222440"/>
    <lineage>
        <taxon>Eukaryota</taxon>
        <taxon>Metamonada</taxon>
        <taxon>Preaxostyla</taxon>
        <taxon>Oxymonadida</taxon>
        <taxon>Streblomastigidae</taxon>
        <taxon>Streblomastix</taxon>
    </lineage>
</organism>
<comment type="caution">
    <text evidence="2">The sequence shown here is derived from an EMBL/GenBank/DDBJ whole genome shotgun (WGS) entry which is preliminary data.</text>
</comment>
<feature type="compositionally biased region" description="Polar residues" evidence="1">
    <location>
        <begin position="673"/>
        <end position="687"/>
    </location>
</feature>
<dbReference type="Proteomes" id="UP000324800">
    <property type="component" value="Unassembled WGS sequence"/>
</dbReference>
<gene>
    <name evidence="2" type="ORF">EZS28_002420</name>
</gene>
<dbReference type="EMBL" id="SNRW01000292">
    <property type="protein sequence ID" value="KAA6402055.1"/>
    <property type="molecule type" value="Genomic_DNA"/>
</dbReference>
<feature type="region of interest" description="Disordered" evidence="1">
    <location>
        <begin position="529"/>
        <end position="554"/>
    </location>
</feature>
<feature type="compositionally biased region" description="Basic residues" evidence="1">
    <location>
        <begin position="654"/>
        <end position="664"/>
    </location>
</feature>
<dbReference type="AlphaFoldDB" id="A0A5J4X609"/>
<feature type="region of interest" description="Disordered" evidence="1">
    <location>
        <begin position="640"/>
        <end position="725"/>
    </location>
</feature>
<proteinExistence type="predicted"/>
<feature type="compositionally biased region" description="Low complexity" evidence="1">
    <location>
        <begin position="119"/>
        <end position="134"/>
    </location>
</feature>
<feature type="compositionally biased region" description="Basic and acidic residues" evidence="1">
    <location>
        <begin position="283"/>
        <end position="306"/>
    </location>
</feature>
<reference evidence="2 3" key="1">
    <citation type="submission" date="2019-03" db="EMBL/GenBank/DDBJ databases">
        <title>Single cell metagenomics reveals metabolic interactions within the superorganism composed of flagellate Streblomastix strix and complex community of Bacteroidetes bacteria on its surface.</title>
        <authorList>
            <person name="Treitli S.C."/>
            <person name="Kolisko M."/>
            <person name="Husnik F."/>
            <person name="Keeling P."/>
            <person name="Hampl V."/>
        </authorList>
    </citation>
    <scope>NUCLEOTIDE SEQUENCE [LARGE SCALE GENOMIC DNA]</scope>
    <source>
        <strain evidence="2">ST1C</strain>
    </source>
</reference>
<feature type="region of interest" description="Disordered" evidence="1">
    <location>
        <begin position="115"/>
        <end position="135"/>
    </location>
</feature>